<organism evidence="1 2">
    <name type="scientific">Rotaria magnacalcarata</name>
    <dbReference type="NCBI Taxonomy" id="392030"/>
    <lineage>
        <taxon>Eukaryota</taxon>
        <taxon>Metazoa</taxon>
        <taxon>Spiralia</taxon>
        <taxon>Gnathifera</taxon>
        <taxon>Rotifera</taxon>
        <taxon>Eurotatoria</taxon>
        <taxon>Bdelloidea</taxon>
        <taxon>Philodinida</taxon>
        <taxon>Philodinidae</taxon>
        <taxon>Rotaria</taxon>
    </lineage>
</organism>
<gene>
    <name evidence="1" type="ORF">WKI299_LOCUS21127</name>
</gene>
<dbReference type="AlphaFoldDB" id="A0A816U0Z9"/>
<evidence type="ECO:0000313" key="2">
    <source>
        <dbReference type="Proteomes" id="UP000663856"/>
    </source>
</evidence>
<name>A0A816U0Z9_9BILA</name>
<evidence type="ECO:0000313" key="1">
    <source>
        <dbReference type="EMBL" id="CAF2104891.1"/>
    </source>
</evidence>
<dbReference type="EMBL" id="CAJNRF010008794">
    <property type="protein sequence ID" value="CAF2104891.1"/>
    <property type="molecule type" value="Genomic_DNA"/>
</dbReference>
<protein>
    <submittedName>
        <fullName evidence="1">Uncharacterized protein</fullName>
    </submittedName>
</protein>
<accession>A0A816U0Z9</accession>
<reference evidence="1" key="1">
    <citation type="submission" date="2021-02" db="EMBL/GenBank/DDBJ databases">
        <authorList>
            <person name="Nowell W R."/>
        </authorList>
    </citation>
    <scope>NUCLEOTIDE SEQUENCE</scope>
</reference>
<comment type="caution">
    <text evidence="1">The sequence shown here is derived from an EMBL/GenBank/DDBJ whole genome shotgun (WGS) entry which is preliminary data.</text>
</comment>
<sequence length="367" mass="43429">MSAEELIRKFYHGSYKINSHGYFACPLYDDKIREDDQICKFFVRNEGRTLSEEEFKHFWSHVSLVHENMYQNILEMCRSKISTISKIDQFNRSNIFSMAVEENKFEKTFDVIASSFGTLNKLASAWSNTNMTSVEFMGKFKSELESLEKQKKLPKLKYFSLTVPSFTCYYDIQIVLLLCRMINLEELKLYLSVTRFNSTYVDGKFTFCINTEVFNEKVRVELSSNEDIQRSFIGRGYQQVTSYVDTNSMKTEGYCFLYSVPYDFEDFVQHNNSYQGGMFQKVRQLTMYNKIPFELFKLISEDFPFLQFLYISNGHPQQDKSHSSTLITFPYLTFLNLKYAHVDYAELFLLKNNVHLPRLLDLRIEYQ</sequence>
<proteinExistence type="predicted"/>
<dbReference type="Proteomes" id="UP000663856">
    <property type="component" value="Unassembled WGS sequence"/>
</dbReference>
<dbReference type="SUPFAM" id="SSF52047">
    <property type="entry name" value="RNI-like"/>
    <property type="match status" value="1"/>
</dbReference>